<dbReference type="Proteomes" id="UP000183832">
    <property type="component" value="Unassembled WGS sequence"/>
</dbReference>
<proteinExistence type="predicted"/>
<protein>
    <submittedName>
        <fullName evidence="1">CLUMA_CG000957, isoform A</fullName>
    </submittedName>
</protein>
<accession>A0A1J1HIB9</accession>
<gene>
    <name evidence="1" type="ORF">CLUMA_CG000957</name>
</gene>
<reference evidence="1 2" key="1">
    <citation type="submission" date="2015-04" db="EMBL/GenBank/DDBJ databases">
        <authorList>
            <person name="Syromyatnikov M.Y."/>
            <person name="Popov V.N."/>
        </authorList>
    </citation>
    <scope>NUCLEOTIDE SEQUENCE [LARGE SCALE GENOMIC DNA]</scope>
</reference>
<organism evidence="1 2">
    <name type="scientific">Clunio marinus</name>
    <dbReference type="NCBI Taxonomy" id="568069"/>
    <lineage>
        <taxon>Eukaryota</taxon>
        <taxon>Metazoa</taxon>
        <taxon>Ecdysozoa</taxon>
        <taxon>Arthropoda</taxon>
        <taxon>Hexapoda</taxon>
        <taxon>Insecta</taxon>
        <taxon>Pterygota</taxon>
        <taxon>Neoptera</taxon>
        <taxon>Endopterygota</taxon>
        <taxon>Diptera</taxon>
        <taxon>Nematocera</taxon>
        <taxon>Chironomoidea</taxon>
        <taxon>Chironomidae</taxon>
        <taxon>Clunio</taxon>
    </lineage>
</organism>
<sequence length="65" mass="7750">MKENKQVRQQYSDERNFYVQGKQLLITLLSTDVRWKISFTSLACLFITAQHYNHGWIDKSIKSNQ</sequence>
<name>A0A1J1HIB9_9DIPT</name>
<dbReference type="EMBL" id="CVRI01000004">
    <property type="protein sequence ID" value="CRK87148.1"/>
    <property type="molecule type" value="Genomic_DNA"/>
</dbReference>
<dbReference type="AlphaFoldDB" id="A0A1J1HIB9"/>
<evidence type="ECO:0000313" key="2">
    <source>
        <dbReference type="Proteomes" id="UP000183832"/>
    </source>
</evidence>
<evidence type="ECO:0000313" key="1">
    <source>
        <dbReference type="EMBL" id="CRK87148.1"/>
    </source>
</evidence>
<keyword evidence="2" id="KW-1185">Reference proteome</keyword>